<protein>
    <recommendedName>
        <fullName evidence="8">DUF5060 domain-containing protein</fullName>
    </recommendedName>
</protein>
<feature type="domain" description="DUF5060" evidence="4">
    <location>
        <begin position="468"/>
        <end position="550"/>
    </location>
</feature>
<keyword evidence="2" id="KW-0732">Signal</keyword>
<dbReference type="InterPro" id="IPR024749">
    <property type="entry name" value="Collagen-bd_put"/>
</dbReference>
<dbReference type="AlphaFoldDB" id="A0A517NC50"/>
<dbReference type="Proteomes" id="UP000318538">
    <property type="component" value="Chromosome"/>
</dbReference>
<keyword evidence="7" id="KW-1185">Reference proteome</keyword>
<organism evidence="6 7">
    <name type="scientific">Rubripirellula lacrimiformis</name>
    <dbReference type="NCBI Taxonomy" id="1930273"/>
    <lineage>
        <taxon>Bacteria</taxon>
        <taxon>Pseudomonadati</taxon>
        <taxon>Planctomycetota</taxon>
        <taxon>Planctomycetia</taxon>
        <taxon>Pirellulales</taxon>
        <taxon>Pirellulaceae</taxon>
        <taxon>Rubripirellula</taxon>
    </lineage>
</organism>
<evidence type="ECO:0000259" key="3">
    <source>
        <dbReference type="Pfam" id="PF12904"/>
    </source>
</evidence>
<proteinExistence type="predicted"/>
<dbReference type="Pfam" id="PF16586">
    <property type="entry name" value="DUF5060"/>
    <property type="match status" value="1"/>
</dbReference>
<dbReference type="InterPro" id="IPR013783">
    <property type="entry name" value="Ig-like_fold"/>
</dbReference>
<evidence type="ECO:0000259" key="5">
    <source>
        <dbReference type="Pfam" id="PF17829"/>
    </source>
</evidence>
<name>A0A517NC50_9BACT</name>
<dbReference type="Gene3D" id="2.60.40.10">
    <property type="entry name" value="Immunoglobulins"/>
    <property type="match status" value="1"/>
</dbReference>
<dbReference type="KEGG" id="rlc:K227x_31090"/>
<feature type="region of interest" description="Disordered" evidence="1">
    <location>
        <begin position="1025"/>
        <end position="1056"/>
    </location>
</feature>
<evidence type="ECO:0000256" key="2">
    <source>
        <dbReference type="SAM" id="SignalP"/>
    </source>
</evidence>
<dbReference type="Gene3D" id="2.60.120.1620">
    <property type="match status" value="1"/>
</dbReference>
<dbReference type="EMBL" id="CP036525">
    <property type="protein sequence ID" value="QDT04715.1"/>
    <property type="molecule type" value="Genomic_DNA"/>
</dbReference>
<dbReference type="InterPro" id="IPR032260">
    <property type="entry name" value="DUF5060"/>
</dbReference>
<evidence type="ECO:0008006" key="8">
    <source>
        <dbReference type="Google" id="ProtNLM"/>
    </source>
</evidence>
<dbReference type="Pfam" id="PF17829">
    <property type="entry name" value="GH115_C"/>
    <property type="match status" value="1"/>
</dbReference>
<evidence type="ECO:0000259" key="4">
    <source>
        <dbReference type="Pfam" id="PF16586"/>
    </source>
</evidence>
<dbReference type="Pfam" id="PF12904">
    <property type="entry name" value="Collagen_bind_2"/>
    <property type="match status" value="1"/>
</dbReference>
<feature type="domain" description="Putative collagen-binding" evidence="3">
    <location>
        <begin position="973"/>
        <end position="1063"/>
    </location>
</feature>
<evidence type="ECO:0000313" key="6">
    <source>
        <dbReference type="EMBL" id="QDT04715.1"/>
    </source>
</evidence>
<accession>A0A517NC50</accession>
<evidence type="ECO:0000256" key="1">
    <source>
        <dbReference type="SAM" id="MobiDB-lite"/>
    </source>
</evidence>
<feature type="region of interest" description="Disordered" evidence="1">
    <location>
        <begin position="432"/>
        <end position="461"/>
    </location>
</feature>
<dbReference type="Gene3D" id="3.20.20.80">
    <property type="entry name" value="Glycosidases"/>
    <property type="match status" value="1"/>
</dbReference>
<sequence length="1069" mass="117859" precursor="true">MRFCRHVCCLATTLSLAILTGFAAAQGQAPIADSSLTFAERDGMVAVEAEHFVKQSKTDTRAFYLTHADLTPAVAPDGDPNHTAGASGGAYLEILPDTRRTHADKLIRGTNFSPEPGKMAVLDYRVHIQTPGRYYVWVRAHSTGPEDNGLHVGIDGTWPESGQRLQWCQGKNTWRWDSNQRTNETHCGEPHKIFLDIKEPGDHVIHFSMREDGFEFDKWFMTTDREFVRPDDAGPESRVQSGTSPKSFRLVAAVPPTADTAPVADEAPNAQKPATAADQRQLTMTAKMFAEAKKSGYYLDNQKWMAINPEKDKQGKAERTFPFPTGVYDVTLLAVGENDGQSTYQVSADGEKIGDHTCPLSKQTYEEGKTFHKTWNKVALTEGAIVVVESQIQSSDGKEYSRARWAGVAFRPADKATREAAAPHFKEQAKLVAESAKSSPTRSVSDAPLQTPRQANGDGSVKIEGATKTWHRTMLTIQGPYAHEQDNVPNPFTDYRMTVEFSHPDGVRYQIPGYFDADGNAANTSADSGTVWRANFAADRPGTWTYKVSFQQGKLAALDDDAKSSAVKPYDGLTGSFDVQASDKTGSDLRAQGRLNYVGKRYLQFAGTGKYFLKVGADAPETLLAYTDFDNTIAGNPKRAPLKTWSAHEKDWQSGDPTWGDGKGKGLIGAINYLSGKGCNAFSFLTYNAAGDGDNVWPFIHRDDKLHYDCSKLGQWSVVFDHGTQRGMYLHFKMQETENDDHNKGRGDGNVPASLDGGDLGVQRKLYIRELIARFGHNLALNWNLGEENTQTYEQHQAMINYIAETDAYDHPIVIHTYPGQQDQVYGPLLGDKSQLTGVSLQNSSLETTHAETVYWVKKSTEAGKPWVVAFDESGSAAHAQCPDLGYNGFDGHDRNGKMAYTQHKVRKQTLWGTLMGGGAGCEYYFGYQFDQNDIVCEDWRSRDQSWDYCRIAIEFFHDNEVPFWEMTNADALIGNPKHEPGNFCLAKASDTYVVYLPELGSASLDLSDADGTYTVQWHNPRTGGSLANGSVSQVSGGGSVELGNPPGSPDPLSEANDWVVLLRRADKS</sequence>
<gene>
    <name evidence="6" type="ORF">K227x_31090</name>
</gene>
<feature type="signal peptide" evidence="2">
    <location>
        <begin position="1"/>
        <end position="25"/>
    </location>
</feature>
<feature type="chain" id="PRO_5022236474" description="DUF5060 domain-containing protein" evidence="2">
    <location>
        <begin position="26"/>
        <end position="1069"/>
    </location>
</feature>
<reference evidence="6 7" key="1">
    <citation type="submission" date="2019-02" db="EMBL/GenBank/DDBJ databases">
        <title>Deep-cultivation of Planctomycetes and their phenomic and genomic characterization uncovers novel biology.</title>
        <authorList>
            <person name="Wiegand S."/>
            <person name="Jogler M."/>
            <person name="Boedeker C."/>
            <person name="Pinto D."/>
            <person name="Vollmers J."/>
            <person name="Rivas-Marin E."/>
            <person name="Kohn T."/>
            <person name="Peeters S.H."/>
            <person name="Heuer A."/>
            <person name="Rast P."/>
            <person name="Oberbeckmann S."/>
            <person name="Bunk B."/>
            <person name="Jeske O."/>
            <person name="Meyerdierks A."/>
            <person name="Storesund J.E."/>
            <person name="Kallscheuer N."/>
            <person name="Luecker S."/>
            <person name="Lage O.M."/>
            <person name="Pohl T."/>
            <person name="Merkel B.J."/>
            <person name="Hornburger P."/>
            <person name="Mueller R.-W."/>
            <person name="Bruemmer F."/>
            <person name="Labrenz M."/>
            <person name="Spormann A.M."/>
            <person name="Op den Camp H."/>
            <person name="Overmann J."/>
            <person name="Amann R."/>
            <person name="Jetten M.S.M."/>
            <person name="Mascher T."/>
            <person name="Medema M.H."/>
            <person name="Devos D.P."/>
            <person name="Kaster A.-K."/>
            <person name="Ovreas L."/>
            <person name="Rohde M."/>
            <person name="Galperin M.Y."/>
            <person name="Jogler C."/>
        </authorList>
    </citation>
    <scope>NUCLEOTIDE SEQUENCE [LARGE SCALE GENOMIC DNA]</scope>
    <source>
        <strain evidence="6 7">K22_7</strain>
    </source>
</reference>
<evidence type="ECO:0000313" key="7">
    <source>
        <dbReference type="Proteomes" id="UP000318538"/>
    </source>
</evidence>
<feature type="domain" description="Gylcosyl hydrolase 115 C-terminal" evidence="5">
    <location>
        <begin position="37"/>
        <end position="229"/>
    </location>
</feature>
<dbReference type="InterPro" id="IPR041437">
    <property type="entry name" value="GH115_C"/>
</dbReference>